<name>W7IS01_9PSEU</name>
<evidence type="ECO:0000313" key="1">
    <source>
        <dbReference type="EMBL" id="EWC63700.1"/>
    </source>
</evidence>
<evidence type="ECO:0000313" key="2">
    <source>
        <dbReference type="Proteomes" id="UP000019277"/>
    </source>
</evidence>
<protein>
    <submittedName>
        <fullName evidence="1">Uncharacterized protein</fullName>
    </submittedName>
</protein>
<accession>W7IS01</accession>
<proteinExistence type="predicted"/>
<organism evidence="1 2">
    <name type="scientific">Actinokineospora spheciospongiae</name>
    <dbReference type="NCBI Taxonomy" id="909613"/>
    <lineage>
        <taxon>Bacteria</taxon>
        <taxon>Bacillati</taxon>
        <taxon>Actinomycetota</taxon>
        <taxon>Actinomycetes</taxon>
        <taxon>Pseudonocardiales</taxon>
        <taxon>Pseudonocardiaceae</taxon>
        <taxon>Actinokineospora</taxon>
    </lineage>
</organism>
<keyword evidence="2" id="KW-1185">Reference proteome</keyword>
<dbReference type="Proteomes" id="UP000019277">
    <property type="component" value="Unassembled WGS sequence"/>
</dbReference>
<sequence>MWSVGWVIGAGVGVPVPVVGSGVVGWVTGTRFGVAGSGVVRFARSTPREPLIAGPVAVCGWWGG</sequence>
<dbReference type="STRING" id="909613.UO65_0997"/>
<comment type="caution">
    <text evidence="1">The sequence shown here is derived from an EMBL/GenBank/DDBJ whole genome shotgun (WGS) entry which is preliminary data.</text>
</comment>
<dbReference type="AlphaFoldDB" id="W7IS01"/>
<dbReference type="EMBL" id="AYXG01000039">
    <property type="protein sequence ID" value="EWC63700.1"/>
    <property type="molecule type" value="Genomic_DNA"/>
</dbReference>
<gene>
    <name evidence="1" type="ORF">UO65_0997</name>
</gene>
<reference evidence="1 2" key="1">
    <citation type="journal article" date="2014" name="Genome Announc.">
        <title>Draft Genome Sequence of the Antitrypanosomally Active Sponge-Associated Bacterium Actinokineospora sp. Strain EG49.</title>
        <authorList>
            <person name="Harjes J."/>
            <person name="Ryu T."/>
            <person name="Abdelmohsen U.R."/>
            <person name="Moitinho-Silva L."/>
            <person name="Horn H."/>
            <person name="Ravasi T."/>
            <person name="Hentschel U."/>
        </authorList>
    </citation>
    <scope>NUCLEOTIDE SEQUENCE [LARGE SCALE GENOMIC DNA]</scope>
    <source>
        <strain evidence="1 2">EG49</strain>
    </source>
</reference>